<evidence type="ECO:0008006" key="5">
    <source>
        <dbReference type="Google" id="ProtNLM"/>
    </source>
</evidence>
<keyword evidence="4" id="KW-1185">Reference proteome</keyword>
<evidence type="ECO:0000256" key="2">
    <source>
        <dbReference type="SAM" id="SignalP"/>
    </source>
</evidence>
<keyword evidence="2" id="KW-0732">Signal</keyword>
<accession>A0ABS7PAY4</accession>
<name>A0ABS7PAY4_9SPHN</name>
<evidence type="ECO:0000256" key="1">
    <source>
        <dbReference type="SAM" id="MobiDB-lite"/>
    </source>
</evidence>
<reference evidence="3 4" key="1">
    <citation type="submission" date="2021-07" db="EMBL/GenBank/DDBJ databases">
        <title>Alteriqipengyuania abyssalis NZ-12B nov, sp.nov isolated from deep sea sponge in pacific ocean.</title>
        <authorList>
            <person name="Tareen S."/>
            <person name="Wink J."/>
        </authorList>
    </citation>
    <scope>NUCLEOTIDE SEQUENCE [LARGE SCALE GENOMIC DNA]</scope>
    <source>
        <strain evidence="3 4">NZ-12B</strain>
    </source>
</reference>
<proteinExistence type="predicted"/>
<feature type="signal peptide" evidence="2">
    <location>
        <begin position="1"/>
        <end position="17"/>
    </location>
</feature>
<organism evidence="3 4">
    <name type="scientific">Alteriqipengyuania abyssalis</name>
    <dbReference type="NCBI Taxonomy" id="2860200"/>
    <lineage>
        <taxon>Bacteria</taxon>
        <taxon>Pseudomonadati</taxon>
        <taxon>Pseudomonadota</taxon>
        <taxon>Alphaproteobacteria</taxon>
        <taxon>Sphingomonadales</taxon>
        <taxon>Erythrobacteraceae</taxon>
        <taxon>Alteriqipengyuania</taxon>
    </lineage>
</organism>
<dbReference type="RefSeq" id="WP_222823915.1">
    <property type="nucleotide sequence ID" value="NZ_JAHWXP010000001.1"/>
</dbReference>
<gene>
    <name evidence="3" type="ORF">KYN89_04125</name>
</gene>
<dbReference type="EMBL" id="JAHWXP010000001">
    <property type="protein sequence ID" value="MBY8336225.1"/>
    <property type="molecule type" value="Genomic_DNA"/>
</dbReference>
<feature type="chain" id="PRO_5046859256" description="Lipoprotein" evidence="2">
    <location>
        <begin position="18"/>
        <end position="190"/>
    </location>
</feature>
<dbReference type="PROSITE" id="PS51257">
    <property type="entry name" value="PROKAR_LIPOPROTEIN"/>
    <property type="match status" value="1"/>
</dbReference>
<evidence type="ECO:0000313" key="4">
    <source>
        <dbReference type="Proteomes" id="UP000759298"/>
    </source>
</evidence>
<comment type="caution">
    <text evidence="3">The sequence shown here is derived from an EMBL/GenBank/DDBJ whole genome shotgun (WGS) entry which is preliminary data.</text>
</comment>
<dbReference type="Proteomes" id="UP000759298">
    <property type="component" value="Unassembled WGS sequence"/>
</dbReference>
<protein>
    <recommendedName>
        <fullName evidence="5">Lipoprotein</fullName>
    </recommendedName>
</protein>
<evidence type="ECO:0000313" key="3">
    <source>
        <dbReference type="EMBL" id="MBY8336225.1"/>
    </source>
</evidence>
<feature type="region of interest" description="Disordered" evidence="1">
    <location>
        <begin position="40"/>
        <end position="74"/>
    </location>
</feature>
<sequence>MSAARLAIAIATLPAMATLAACATTPDSAYPSLGVREAEYESGQFPRPTGDCAPDGPAPVTGQFEPTDPVAPPPPPPPVLSADLAERVVQLEEQARAAHADFEKAVPATRAAVRGSGSVGSKAWGRAQVAYANLESIRARTAIPFADLDSMLAIRSVDGEPVEAVAKAHAEVARLIAEEDAILNELAPAN</sequence>